<evidence type="ECO:0000256" key="13">
    <source>
        <dbReference type="ARBA" id="ARBA00022847"/>
    </source>
</evidence>
<gene>
    <name evidence="33" type="ORF">MMEN_LOCUS13438</name>
</gene>
<dbReference type="OrthoDB" id="6132759at2759"/>
<keyword evidence="18 29" id="KW-0472">Membrane</keyword>
<keyword evidence="10" id="KW-0378">Hydrolase</keyword>
<dbReference type="CDD" id="cd18787">
    <property type="entry name" value="SF2_C_DEAD"/>
    <property type="match status" value="1"/>
</dbReference>
<dbReference type="GO" id="GO:0005412">
    <property type="term" value="F:D-glucose:sodium symporter activity"/>
    <property type="evidence" value="ECO:0007669"/>
    <property type="project" value="TreeGrafter"/>
</dbReference>
<dbReference type="PROSITE" id="PS00456">
    <property type="entry name" value="NA_SOLUT_SYMP_1"/>
    <property type="match status" value="1"/>
</dbReference>
<dbReference type="GO" id="GO:0016324">
    <property type="term" value="C:apical plasma membrane"/>
    <property type="evidence" value="ECO:0007669"/>
    <property type="project" value="UniProtKB-SubCell"/>
</dbReference>
<keyword evidence="7" id="KW-0597">Phosphoprotein</keyword>
<dbReference type="EMBL" id="CAJRST010015557">
    <property type="protein sequence ID" value="CAG5933074.1"/>
    <property type="molecule type" value="Genomic_DNA"/>
</dbReference>
<dbReference type="FunFam" id="1.20.1730.10:FF:000013">
    <property type="entry name" value="sodium/myo-inositol cotransporter isoform X1"/>
    <property type="match status" value="1"/>
</dbReference>
<keyword evidence="17" id="KW-0406">Ion transport</keyword>
<feature type="domain" description="DEAD-box RNA helicase Q" evidence="32">
    <location>
        <begin position="901"/>
        <end position="929"/>
    </location>
</feature>
<feature type="transmembrane region" description="Helical" evidence="29">
    <location>
        <begin position="188"/>
        <end position="207"/>
    </location>
</feature>
<feature type="domain" description="Helicase ATP-binding" evidence="30">
    <location>
        <begin position="932"/>
        <end position="1128"/>
    </location>
</feature>
<feature type="transmembrane region" description="Helical" evidence="29">
    <location>
        <begin position="158"/>
        <end position="181"/>
    </location>
</feature>
<feature type="region of interest" description="Disordered" evidence="28">
    <location>
        <begin position="636"/>
        <end position="660"/>
    </location>
</feature>
<dbReference type="InterPro" id="IPR014014">
    <property type="entry name" value="RNA_helicase_DEAD_Q_motif"/>
</dbReference>
<evidence type="ECO:0000256" key="8">
    <source>
        <dbReference type="ARBA" id="ARBA00022692"/>
    </source>
</evidence>
<dbReference type="InterPro" id="IPR014001">
    <property type="entry name" value="Helicase_ATP-bd"/>
</dbReference>
<feature type="transmembrane region" description="Helical" evidence="29">
    <location>
        <begin position="261"/>
        <end position="280"/>
    </location>
</feature>
<keyword evidence="20" id="KW-0739">Sodium transport</keyword>
<feature type="compositionally biased region" description="Gly residues" evidence="28">
    <location>
        <begin position="1349"/>
        <end position="1368"/>
    </location>
</feature>
<dbReference type="InterPro" id="IPR038377">
    <property type="entry name" value="Na/Glc_symporter_sf"/>
</dbReference>
<keyword evidence="34" id="KW-1185">Reference proteome</keyword>
<evidence type="ECO:0000256" key="22">
    <source>
        <dbReference type="ARBA" id="ARBA00047984"/>
    </source>
</evidence>
<dbReference type="Proteomes" id="UP000677803">
    <property type="component" value="Unassembled WGS sequence"/>
</dbReference>
<dbReference type="PROSITE" id="PS51194">
    <property type="entry name" value="HELICASE_CTER"/>
    <property type="match status" value="1"/>
</dbReference>
<evidence type="ECO:0000256" key="19">
    <source>
        <dbReference type="ARBA" id="ARBA00023180"/>
    </source>
</evidence>
<dbReference type="GO" id="GO:0003723">
    <property type="term" value="F:RNA binding"/>
    <property type="evidence" value="ECO:0007669"/>
    <property type="project" value="UniProtKB-KW"/>
</dbReference>
<sequence>MATLEAADIVVVVVYFLLVLAIGFLAMWKANRSTVNGYFLAGRSMHWAAVGASLFVSNIGSEHFIGLAGSGAASGLSVAAWEFNALLLLQLLGWVFIPVYIQCGVYTMPEYLSKRYGGRRLKVYFAALSLVLYIFTKLSVDLYSGALFIQESLGWNLYLSVILLITMTALLTVTGGLVAVIYTDTVQAFLMIAGALCLTGISLYKVGGFEGLQTKYMVAAPNITSILLTYPNLTHSESCHHHFNPKQNALKILRGPKDPDLPWPGFILGQTPASIWYWCADQVIVQRVLAAKNIAHAKGSTIMAGLLKILPMFIIVIPGMISRVFFADELACISPEHCMTVCGSAAGCSNVAYPRLVMSVMPVGLRGLMMAVMIAALMSDLDSIFNSASTIFTLDIYKMLRKQVSSRELLIVGRLFVIFMVIISIAWVPVIIEMQGGQMFYYIQEVSDYLTPPVAALFLLGVLWHRCNETGAFWGGMIGFTLGMLRLIMAFVYREPHCDQPDERPSFIKDIHFMYVAAFLFWVSALVTIVVSLCTPPPKKEQIRTTTLWGMKRRKTLRNHERGEGREQTKTSVLTNHVTLNGTHVSEEKYHNHADKFNGSENGFGDVQSSNVDQVIEAITDHRPVEDGCEMLVSDLNMEEQGESKRKRNGKEEEDDEGCFGNEGVAIMSHVAVENAHGLEQQLAVLDLSAPDGQGGGTNRRYIPPHLRNKDASKNVGNAFAAGRQGGYAIAPAPNYGWDGGRNNFVNGYHDNRMPGNSFNRGPPRMERGRGGVGGGGYRGNRGGAFNPINPAQPMAFDAGGWNTAKDAYTSFGNNRGKSAFFNDRGNANRGRFDHGGFGGGGGNSRWVEESRDDGDWSKPTSRNERLEHELFSGSNTGINFEKYDDIPVEATGQNCPHHIESFQDVDMGEIIMGNIALSRYTRPTPVQKYAIPIIKSKRDLMACAQTGSGKTAAFLLPILSQIYTDGPGETINAAKASGQENGKYGRRKQYPIALVLAPTRELALQIYDEARKFSYRSRVRPCVVYGGADIGQQIRDLERGCHLLVATPGRLVDMMERGKIGLDYCNYLILDEADRMLDMGFEPQIRRIVEQDTMPHKGIRQTLMFSATFPKEIQILARDFLEEYIFLAVGRVGSTSENITQKVVWVEESDKRSFLLDLLSATVIPNEVQDNTGDNIEKPGKDSLTLVFVETKKGADALEDFLYREGYACTSIHGDRSQRDREEALSQFRSGKCPILVATAVAARGLDISNVKHVINFDLPSDIEEYVHRIGRTGRVGNLGLATSFFNDKNGNITKDLLDILVEAKQEVPSWLESLAYEHQHKSSNRGRSKRFSGGFGARDYRQTAAGGNAGGFGGRGGRNQAGHGGNRGFGGGGFGNFYTSDGYGGNYSHSQVDWWGN</sequence>
<evidence type="ECO:0000259" key="32">
    <source>
        <dbReference type="PROSITE" id="PS51195"/>
    </source>
</evidence>
<feature type="transmembrane region" description="Helical" evidence="29">
    <location>
        <begin position="513"/>
        <end position="534"/>
    </location>
</feature>
<dbReference type="Gene3D" id="1.20.1730.10">
    <property type="entry name" value="Sodium/glucose cotransporter"/>
    <property type="match status" value="1"/>
</dbReference>
<evidence type="ECO:0000256" key="11">
    <source>
        <dbReference type="ARBA" id="ARBA00022806"/>
    </source>
</evidence>
<keyword evidence="14" id="KW-0694">RNA-binding</keyword>
<evidence type="ECO:0000256" key="6">
    <source>
        <dbReference type="ARBA" id="ARBA00022475"/>
    </source>
</evidence>
<feature type="transmembrane region" description="Helical" evidence="29">
    <location>
        <begin position="121"/>
        <end position="138"/>
    </location>
</feature>
<organism evidence="33 34">
    <name type="scientific">Menidia menidia</name>
    <name type="common">Atlantic silverside</name>
    <dbReference type="NCBI Taxonomy" id="238744"/>
    <lineage>
        <taxon>Eukaryota</taxon>
        <taxon>Metazoa</taxon>
        <taxon>Chordata</taxon>
        <taxon>Craniata</taxon>
        <taxon>Vertebrata</taxon>
        <taxon>Euteleostomi</taxon>
        <taxon>Actinopterygii</taxon>
        <taxon>Neopterygii</taxon>
        <taxon>Teleostei</taxon>
        <taxon>Neoteleostei</taxon>
        <taxon>Acanthomorphata</taxon>
        <taxon>Ovalentaria</taxon>
        <taxon>Atherinomorphae</taxon>
        <taxon>Atheriniformes</taxon>
        <taxon>Atherinopsidae</taxon>
        <taxon>Menidiinae</taxon>
        <taxon>Menidia</taxon>
    </lineage>
</organism>
<dbReference type="SMART" id="SM00490">
    <property type="entry name" value="HELICc"/>
    <property type="match status" value="1"/>
</dbReference>
<evidence type="ECO:0000256" key="27">
    <source>
        <dbReference type="PROSITE-ProRule" id="PRU00552"/>
    </source>
</evidence>
<evidence type="ECO:0000256" key="26">
    <source>
        <dbReference type="ARBA" id="ARBA00083967"/>
    </source>
</evidence>
<evidence type="ECO:0000256" key="14">
    <source>
        <dbReference type="ARBA" id="ARBA00022884"/>
    </source>
</evidence>
<dbReference type="GO" id="GO:0003724">
    <property type="term" value="F:RNA helicase activity"/>
    <property type="evidence" value="ECO:0007669"/>
    <property type="project" value="UniProtKB-EC"/>
</dbReference>
<dbReference type="GO" id="GO:0015798">
    <property type="term" value="P:myo-inositol transport"/>
    <property type="evidence" value="ECO:0007669"/>
    <property type="project" value="TreeGrafter"/>
</dbReference>
<dbReference type="InterPro" id="IPR001734">
    <property type="entry name" value="Na/solute_symporter"/>
</dbReference>
<feature type="short sequence motif" description="Q motif" evidence="27">
    <location>
        <begin position="901"/>
        <end position="929"/>
    </location>
</feature>
<dbReference type="GO" id="GO:0005524">
    <property type="term" value="F:ATP binding"/>
    <property type="evidence" value="ECO:0007669"/>
    <property type="project" value="UniProtKB-KW"/>
</dbReference>
<keyword evidence="8 29" id="KW-0812">Transmembrane</keyword>
<accession>A0A8S4BC12</accession>
<evidence type="ECO:0000259" key="31">
    <source>
        <dbReference type="PROSITE" id="PS51194"/>
    </source>
</evidence>
<dbReference type="InterPro" id="IPR027417">
    <property type="entry name" value="P-loop_NTPase"/>
</dbReference>
<feature type="transmembrane region" description="Helical" evidence="29">
    <location>
        <begin position="79"/>
        <end position="101"/>
    </location>
</feature>
<keyword evidence="15 29" id="KW-1133">Transmembrane helix</keyword>
<evidence type="ECO:0000313" key="33">
    <source>
        <dbReference type="EMBL" id="CAG5933074.1"/>
    </source>
</evidence>
<comment type="caution">
    <text evidence="33">The sequence shown here is derived from an EMBL/GenBank/DDBJ whole genome shotgun (WGS) entry which is preliminary data.</text>
</comment>
<evidence type="ECO:0000256" key="7">
    <source>
        <dbReference type="ARBA" id="ARBA00022553"/>
    </source>
</evidence>
<dbReference type="PANTHER" id="PTHR11819">
    <property type="entry name" value="SOLUTE CARRIER FAMILY 5"/>
    <property type="match status" value="1"/>
</dbReference>
<dbReference type="InterPro" id="IPR001650">
    <property type="entry name" value="Helicase_C-like"/>
</dbReference>
<feature type="domain" description="Helicase C-terminal" evidence="31">
    <location>
        <begin position="1139"/>
        <end position="1317"/>
    </location>
</feature>
<evidence type="ECO:0000313" key="34">
    <source>
        <dbReference type="Proteomes" id="UP000677803"/>
    </source>
</evidence>
<evidence type="ECO:0000256" key="20">
    <source>
        <dbReference type="ARBA" id="ARBA00023201"/>
    </source>
</evidence>
<feature type="compositionally biased region" description="Basic and acidic residues" evidence="28">
    <location>
        <begin position="847"/>
        <end position="862"/>
    </location>
</feature>
<evidence type="ECO:0000256" key="21">
    <source>
        <dbReference type="ARBA" id="ARBA00024358"/>
    </source>
</evidence>
<dbReference type="InterPro" id="IPR000629">
    <property type="entry name" value="RNA-helicase_DEAD-box_CS"/>
</dbReference>
<dbReference type="PROSITE" id="PS51195">
    <property type="entry name" value="Q_MOTIF"/>
    <property type="match status" value="1"/>
</dbReference>
<dbReference type="Pfam" id="PF00270">
    <property type="entry name" value="DEAD"/>
    <property type="match status" value="1"/>
</dbReference>
<dbReference type="GO" id="GO:0006020">
    <property type="term" value="P:inositol metabolic process"/>
    <property type="evidence" value="ECO:0007669"/>
    <property type="project" value="TreeGrafter"/>
</dbReference>
<feature type="region of interest" description="Disordered" evidence="28">
    <location>
        <begin position="832"/>
        <end position="862"/>
    </location>
</feature>
<keyword evidence="5" id="KW-0813">Transport</keyword>
<dbReference type="SUPFAM" id="SSF52540">
    <property type="entry name" value="P-loop containing nucleoside triphosphate hydrolases"/>
    <property type="match status" value="1"/>
</dbReference>
<evidence type="ECO:0000256" key="24">
    <source>
        <dbReference type="ARBA" id="ARBA00074169"/>
    </source>
</evidence>
<evidence type="ECO:0000256" key="15">
    <source>
        <dbReference type="ARBA" id="ARBA00022989"/>
    </source>
</evidence>
<keyword evidence="9" id="KW-0547">Nucleotide-binding</keyword>
<dbReference type="Gene3D" id="3.40.50.300">
    <property type="entry name" value="P-loop containing nucleotide triphosphate hydrolases"/>
    <property type="match status" value="2"/>
</dbReference>
<dbReference type="FunFam" id="3.40.50.300:FF:000160">
    <property type="entry name" value="ATP-dependent RNA helicase DDX3X"/>
    <property type="match status" value="1"/>
</dbReference>
<feature type="region of interest" description="Disordered" evidence="28">
    <location>
        <begin position="1348"/>
        <end position="1368"/>
    </location>
</feature>
<evidence type="ECO:0000256" key="17">
    <source>
        <dbReference type="ARBA" id="ARBA00023065"/>
    </source>
</evidence>
<dbReference type="InterPro" id="IPR018212">
    <property type="entry name" value="Na/solute_symporter_CS"/>
</dbReference>
<keyword evidence="11" id="KW-0347">Helicase</keyword>
<keyword evidence="6" id="KW-1003">Cell membrane</keyword>
<evidence type="ECO:0000256" key="12">
    <source>
        <dbReference type="ARBA" id="ARBA00022840"/>
    </source>
</evidence>
<keyword evidence="12" id="KW-0067">ATP-binding</keyword>
<dbReference type="SMART" id="SM00487">
    <property type="entry name" value="DEXDc"/>
    <property type="match status" value="1"/>
</dbReference>
<dbReference type="Pfam" id="PF00474">
    <property type="entry name" value="SSF"/>
    <property type="match status" value="1"/>
</dbReference>
<comment type="catalytic activity">
    <reaction evidence="22">
        <text>ATP + H2O = ADP + phosphate + H(+)</text>
        <dbReference type="Rhea" id="RHEA:13065"/>
        <dbReference type="ChEBI" id="CHEBI:15377"/>
        <dbReference type="ChEBI" id="CHEBI:15378"/>
        <dbReference type="ChEBI" id="CHEBI:30616"/>
        <dbReference type="ChEBI" id="CHEBI:43474"/>
        <dbReference type="ChEBI" id="CHEBI:456216"/>
        <dbReference type="EC" id="3.6.4.13"/>
    </reaction>
</comment>
<dbReference type="NCBIfam" id="TIGR00813">
    <property type="entry name" value="sss"/>
    <property type="match status" value="1"/>
</dbReference>
<evidence type="ECO:0000256" key="28">
    <source>
        <dbReference type="SAM" id="MobiDB-lite"/>
    </source>
</evidence>
<dbReference type="FunFam" id="3.40.50.300:FF:000008">
    <property type="entry name" value="ATP-dependent RNA helicase RhlB"/>
    <property type="match status" value="1"/>
</dbReference>
<name>A0A8S4BC12_9TELE</name>
<dbReference type="CDD" id="cd18051">
    <property type="entry name" value="DEADc_DDX3"/>
    <property type="match status" value="1"/>
</dbReference>
<feature type="transmembrane region" description="Helical" evidence="29">
    <location>
        <begin position="409"/>
        <end position="429"/>
    </location>
</feature>
<evidence type="ECO:0000256" key="9">
    <source>
        <dbReference type="ARBA" id="ARBA00022741"/>
    </source>
</evidence>
<evidence type="ECO:0000256" key="29">
    <source>
        <dbReference type="SAM" id="Phobius"/>
    </source>
</evidence>
<comment type="subcellular location">
    <subcellularLocation>
        <location evidence="1">Apical cell membrane</location>
        <topology evidence="1">Multi-pass membrane protein</topology>
    </subcellularLocation>
    <subcellularLocation>
        <location evidence="2">Basolateral cell membrane</location>
        <topology evidence="2">Multi-pass membrane protein</topology>
    </subcellularLocation>
</comment>
<evidence type="ECO:0000256" key="3">
    <source>
        <dbReference type="ARBA" id="ARBA00006434"/>
    </source>
</evidence>
<evidence type="ECO:0000256" key="23">
    <source>
        <dbReference type="ARBA" id="ARBA00063782"/>
    </source>
</evidence>
<dbReference type="PANTHER" id="PTHR11819:SF150">
    <property type="entry name" value="SODIUM_MYO-INOSITOL COTRANSPORTER"/>
    <property type="match status" value="1"/>
</dbReference>
<keyword evidence="19" id="KW-0325">Glycoprotein</keyword>
<evidence type="ECO:0000256" key="1">
    <source>
        <dbReference type="ARBA" id="ARBA00004424"/>
    </source>
</evidence>
<reference evidence="33" key="1">
    <citation type="submission" date="2021-05" db="EMBL/GenBank/DDBJ databases">
        <authorList>
            <person name="Tigano A."/>
        </authorList>
    </citation>
    <scope>NUCLEOTIDE SEQUENCE</scope>
</reference>
<evidence type="ECO:0000256" key="16">
    <source>
        <dbReference type="ARBA" id="ARBA00023053"/>
    </source>
</evidence>
<dbReference type="InterPro" id="IPR011545">
    <property type="entry name" value="DEAD/DEAH_box_helicase_dom"/>
</dbReference>
<keyword evidence="16" id="KW-0915">Sodium</keyword>
<comment type="similarity">
    <text evidence="21">Belongs to the DEAD box helicase family. DDX3/DED1 subfamily.</text>
</comment>
<dbReference type="GO" id="GO:0016787">
    <property type="term" value="F:hydrolase activity"/>
    <property type="evidence" value="ECO:0007669"/>
    <property type="project" value="UniProtKB-KW"/>
</dbReference>
<feature type="transmembrane region" description="Helical" evidence="29">
    <location>
        <begin position="301"/>
        <end position="321"/>
    </location>
</feature>
<dbReference type="PROSITE" id="PS51192">
    <property type="entry name" value="HELICASE_ATP_BIND_1"/>
    <property type="match status" value="1"/>
</dbReference>
<protein>
    <recommendedName>
        <fullName evidence="24">Sodium/myo-inositol cotransporter</fullName>
        <ecNumber evidence="4">3.6.4.13</ecNumber>
    </recommendedName>
    <alternativeName>
        <fullName evidence="26">Sodium/myo-inositol transporter 1</fullName>
    </alternativeName>
    <alternativeName>
        <fullName evidence="25">Solute carrier family 5 member 3</fullName>
    </alternativeName>
</protein>
<feature type="transmembrane region" description="Helical" evidence="29">
    <location>
        <begin position="40"/>
        <end position="59"/>
    </location>
</feature>
<dbReference type="GO" id="GO:0016323">
    <property type="term" value="C:basolateral plasma membrane"/>
    <property type="evidence" value="ECO:0007669"/>
    <property type="project" value="UniProtKB-SubCell"/>
</dbReference>
<evidence type="ECO:0000256" key="4">
    <source>
        <dbReference type="ARBA" id="ARBA00012552"/>
    </source>
</evidence>
<comment type="similarity">
    <text evidence="3">Belongs to the sodium:solute symporter (SSF) (TC 2.A.21) family.</text>
</comment>
<comment type="subunit">
    <text evidence="23">Interacts with KCNQ2 (via the pore module). Interacts with KCNQ1; this interaction is direct. Forms coregulatory complexes with ion channels KCNQ2-KCNQ3 and KCNQ1-KCNE2.</text>
</comment>
<proteinExistence type="inferred from homology"/>
<evidence type="ECO:0000256" key="2">
    <source>
        <dbReference type="ARBA" id="ARBA00004554"/>
    </source>
</evidence>
<feature type="transmembrane region" description="Helical" evidence="29">
    <location>
        <begin position="472"/>
        <end position="493"/>
    </location>
</feature>
<dbReference type="Pfam" id="PF00271">
    <property type="entry name" value="Helicase_C"/>
    <property type="match status" value="1"/>
</dbReference>
<evidence type="ECO:0000256" key="10">
    <source>
        <dbReference type="ARBA" id="ARBA00022801"/>
    </source>
</evidence>
<keyword evidence="13" id="KW-0769">Symport</keyword>
<evidence type="ECO:0000259" key="30">
    <source>
        <dbReference type="PROSITE" id="PS51192"/>
    </source>
</evidence>
<evidence type="ECO:0000256" key="5">
    <source>
        <dbReference type="ARBA" id="ARBA00022448"/>
    </source>
</evidence>
<dbReference type="PROSITE" id="PS00039">
    <property type="entry name" value="DEAD_ATP_HELICASE"/>
    <property type="match status" value="1"/>
</dbReference>
<dbReference type="PROSITE" id="PS50283">
    <property type="entry name" value="NA_SOLUT_SYMP_3"/>
    <property type="match status" value="1"/>
</dbReference>
<feature type="transmembrane region" description="Helical" evidence="29">
    <location>
        <begin position="6"/>
        <end position="28"/>
    </location>
</feature>
<feature type="transmembrane region" description="Helical" evidence="29">
    <location>
        <begin position="368"/>
        <end position="397"/>
    </location>
</feature>
<evidence type="ECO:0000256" key="18">
    <source>
        <dbReference type="ARBA" id="ARBA00023136"/>
    </source>
</evidence>
<evidence type="ECO:0000256" key="25">
    <source>
        <dbReference type="ARBA" id="ARBA00078598"/>
    </source>
</evidence>
<dbReference type="EC" id="3.6.4.13" evidence="4"/>